<keyword evidence="4" id="KW-0119">Carbohydrate metabolism</keyword>
<evidence type="ECO:0000313" key="9">
    <source>
        <dbReference type="EMBL" id="RDY59346.1"/>
    </source>
</evidence>
<dbReference type="InterPro" id="IPR050314">
    <property type="entry name" value="Glycosyl_Hydrlase_18"/>
</dbReference>
<dbReference type="Pfam" id="PF00704">
    <property type="entry name" value="Glyco_hydro_18"/>
    <property type="match status" value="1"/>
</dbReference>
<dbReference type="InterPro" id="IPR011583">
    <property type="entry name" value="Chitinase_II/V-like_cat"/>
</dbReference>
<dbReference type="EC" id="3.2.1.14" evidence="2"/>
<organism evidence="9 10">
    <name type="scientific">Flagellimonas nanhaiensis</name>
    <dbReference type="NCBI Taxonomy" id="2292706"/>
    <lineage>
        <taxon>Bacteria</taxon>
        <taxon>Pseudomonadati</taxon>
        <taxon>Bacteroidota</taxon>
        <taxon>Flavobacteriia</taxon>
        <taxon>Flavobacteriales</taxon>
        <taxon>Flavobacteriaceae</taxon>
        <taxon>Flagellimonas</taxon>
    </lineage>
</organism>
<evidence type="ECO:0000256" key="6">
    <source>
        <dbReference type="RuleBase" id="RU000489"/>
    </source>
</evidence>
<evidence type="ECO:0000313" key="10">
    <source>
        <dbReference type="Proteomes" id="UP000261828"/>
    </source>
</evidence>
<dbReference type="InterPro" id="IPR029070">
    <property type="entry name" value="Chitinase_insertion_sf"/>
</dbReference>
<protein>
    <recommendedName>
        <fullName evidence="2">chitinase</fullName>
        <ecNumber evidence="2">3.2.1.14</ecNumber>
    </recommendedName>
</protein>
<dbReference type="CDD" id="cd06548">
    <property type="entry name" value="GH18_chitinase"/>
    <property type="match status" value="1"/>
</dbReference>
<dbReference type="Proteomes" id="UP000261828">
    <property type="component" value="Unassembled WGS sequence"/>
</dbReference>
<dbReference type="InterPro" id="IPR001579">
    <property type="entry name" value="Glyco_hydro_18_chit_AS"/>
</dbReference>
<dbReference type="SUPFAM" id="SSF51445">
    <property type="entry name" value="(Trans)glycosidases"/>
    <property type="match status" value="1"/>
</dbReference>
<dbReference type="GO" id="GO:0008061">
    <property type="term" value="F:chitin binding"/>
    <property type="evidence" value="ECO:0007669"/>
    <property type="project" value="InterPro"/>
</dbReference>
<dbReference type="EMBL" id="QTJX01000002">
    <property type="protein sequence ID" value="RDY59346.1"/>
    <property type="molecule type" value="Genomic_DNA"/>
</dbReference>
<evidence type="ECO:0000256" key="4">
    <source>
        <dbReference type="ARBA" id="ARBA00023024"/>
    </source>
</evidence>
<evidence type="ECO:0000256" key="5">
    <source>
        <dbReference type="ARBA" id="ARBA00023295"/>
    </source>
</evidence>
<comment type="similarity">
    <text evidence="7">Belongs to the glycosyl hydrolase 18 family.</text>
</comment>
<evidence type="ECO:0000256" key="3">
    <source>
        <dbReference type="ARBA" id="ARBA00022801"/>
    </source>
</evidence>
<dbReference type="AlphaFoldDB" id="A0A371JPF7"/>
<dbReference type="PROSITE" id="PS51910">
    <property type="entry name" value="GH18_2"/>
    <property type="match status" value="1"/>
</dbReference>
<dbReference type="RefSeq" id="WP_116183961.1">
    <property type="nucleotide sequence ID" value="NZ_QTJX01000002.1"/>
</dbReference>
<feature type="domain" description="GH18" evidence="8">
    <location>
        <begin position="33"/>
        <end position="399"/>
    </location>
</feature>
<dbReference type="GO" id="GO:0005975">
    <property type="term" value="P:carbohydrate metabolic process"/>
    <property type="evidence" value="ECO:0007669"/>
    <property type="project" value="InterPro"/>
</dbReference>
<accession>A0A371JPF7</accession>
<sequence>MRPLHFTYVAILLLLASAFMIPKNAIPQKNPNISVMAYYVPEKDYQPEKLPLHQLTHIIFSFTNVIDNQMQFRHAENKEKLHQLVAQRKKHPNLKVMIACGGWGADGFSDMSHTPENRKKFVESVVAFNKKYDLDGLDMDWEYPAIPAAGTGARPEDKQNFTLLMKELREGLNTLKREQTLTFASAGWKRYYENIELEKVMQYVDYMNIMTYDQVGSNSPFTGHHTPLGFINEKDIAGTPAAEFLEDWKKKRNDGRDYGPRSAEKIVSYCLEQGVKPEQLVIGSAFYGRAWKGVPPKSNGLYQTNSGAHIGWSAYQQIRNEFESDQNYVRYWDPIAKAPYLYNAKDSIFISYDDTVSVRLKTEYAIKKKLGGIMFWQLGNDTKEENSLLKSMYDASIKE</sequence>
<keyword evidence="4" id="KW-0146">Chitin degradation</keyword>
<dbReference type="SMART" id="SM00636">
    <property type="entry name" value="Glyco_18"/>
    <property type="match status" value="1"/>
</dbReference>
<dbReference type="PANTHER" id="PTHR11177:SF317">
    <property type="entry name" value="CHITINASE 12-RELATED"/>
    <property type="match status" value="1"/>
</dbReference>
<dbReference type="PROSITE" id="PS01095">
    <property type="entry name" value="GH18_1"/>
    <property type="match status" value="1"/>
</dbReference>
<name>A0A371JPF7_9FLAO</name>
<evidence type="ECO:0000256" key="1">
    <source>
        <dbReference type="ARBA" id="ARBA00000822"/>
    </source>
</evidence>
<dbReference type="Gene3D" id="3.10.50.10">
    <property type="match status" value="1"/>
</dbReference>
<keyword evidence="10" id="KW-1185">Reference proteome</keyword>
<dbReference type="GO" id="GO:0008843">
    <property type="term" value="F:endochitinase activity"/>
    <property type="evidence" value="ECO:0007669"/>
    <property type="project" value="UniProtKB-EC"/>
</dbReference>
<dbReference type="InterPro" id="IPR001223">
    <property type="entry name" value="Glyco_hydro18_cat"/>
</dbReference>
<comment type="caution">
    <text evidence="9">The sequence shown here is derived from an EMBL/GenBank/DDBJ whole genome shotgun (WGS) entry which is preliminary data.</text>
</comment>
<evidence type="ECO:0000256" key="2">
    <source>
        <dbReference type="ARBA" id="ARBA00012729"/>
    </source>
</evidence>
<keyword evidence="5 6" id="KW-0326">Glycosidase</keyword>
<dbReference type="GO" id="GO:0006032">
    <property type="term" value="P:chitin catabolic process"/>
    <property type="evidence" value="ECO:0007669"/>
    <property type="project" value="UniProtKB-KW"/>
</dbReference>
<dbReference type="OrthoDB" id="9775889at2"/>
<proteinExistence type="inferred from homology"/>
<evidence type="ECO:0000256" key="7">
    <source>
        <dbReference type="RuleBase" id="RU004453"/>
    </source>
</evidence>
<reference evidence="9 10" key="1">
    <citation type="submission" date="2018-08" db="EMBL/GenBank/DDBJ databases">
        <title>Muricauda nanhaiensis sp. nov., isolated from seawater of the South China Sea.</title>
        <authorList>
            <person name="Dang Y."/>
        </authorList>
    </citation>
    <scope>NUCLEOTIDE SEQUENCE [LARGE SCALE GENOMIC DNA]</scope>
    <source>
        <strain evidence="9 10">SM1704</strain>
    </source>
</reference>
<evidence type="ECO:0000259" key="8">
    <source>
        <dbReference type="PROSITE" id="PS51910"/>
    </source>
</evidence>
<comment type="catalytic activity">
    <reaction evidence="1">
        <text>Random endo-hydrolysis of N-acetyl-beta-D-glucosaminide (1-&gt;4)-beta-linkages in chitin and chitodextrins.</text>
        <dbReference type="EC" id="3.2.1.14"/>
    </reaction>
</comment>
<dbReference type="PANTHER" id="PTHR11177">
    <property type="entry name" value="CHITINASE"/>
    <property type="match status" value="1"/>
</dbReference>
<dbReference type="SUPFAM" id="SSF54556">
    <property type="entry name" value="Chitinase insertion domain"/>
    <property type="match status" value="1"/>
</dbReference>
<keyword evidence="4" id="KW-0624">Polysaccharide degradation</keyword>
<dbReference type="Gene3D" id="3.20.20.80">
    <property type="entry name" value="Glycosidases"/>
    <property type="match status" value="1"/>
</dbReference>
<keyword evidence="3 6" id="KW-0378">Hydrolase</keyword>
<dbReference type="InterPro" id="IPR017853">
    <property type="entry name" value="GH"/>
</dbReference>
<gene>
    <name evidence="9" type="ORF">DX873_08100</name>
</gene>